<name>A0A6B3R0V3_9FLAO</name>
<proteinExistence type="predicted"/>
<gene>
    <name evidence="2" type="ORF">G3567_02620</name>
</gene>
<protein>
    <submittedName>
        <fullName evidence="2">Uncharacterized protein</fullName>
    </submittedName>
</protein>
<accession>A0A6B3R0V3</accession>
<feature type="chain" id="PRO_5025452044" evidence="1">
    <location>
        <begin position="19"/>
        <end position="186"/>
    </location>
</feature>
<evidence type="ECO:0000313" key="3">
    <source>
        <dbReference type="Proteomes" id="UP000478505"/>
    </source>
</evidence>
<evidence type="ECO:0000256" key="1">
    <source>
        <dbReference type="SAM" id="SignalP"/>
    </source>
</evidence>
<dbReference type="RefSeq" id="WP_164003779.1">
    <property type="nucleotide sequence ID" value="NZ_JAAIKD010000002.1"/>
</dbReference>
<keyword evidence="1" id="KW-0732">Signal</keyword>
<evidence type="ECO:0000313" key="2">
    <source>
        <dbReference type="EMBL" id="NEV93040.1"/>
    </source>
</evidence>
<comment type="caution">
    <text evidence="2">The sequence shown here is derived from an EMBL/GenBank/DDBJ whole genome shotgun (WGS) entry which is preliminary data.</text>
</comment>
<dbReference type="Proteomes" id="UP000478505">
    <property type="component" value="Unassembled WGS sequence"/>
</dbReference>
<dbReference type="EMBL" id="JAAIKD010000002">
    <property type="protein sequence ID" value="NEV93040.1"/>
    <property type="molecule type" value="Genomic_DNA"/>
</dbReference>
<sequence length="186" mass="21858">MKTIVLIITFVLTQFVNAQELTQKEFDRIHKDAQESLFQFAYTFNKNFFAKKFNLSESDLKSFRNVNSGKRIEFYENPNDSTYMLPFYYLTDNPKELELIVFACQDLPKRMGETFNRSDYYFVLKTNISLHDGTVSYRKTELITLEKEINNWFLSGYKSYIDKTGLVYDKFGFIPPPPPLPPSGLK</sequence>
<organism evidence="2 3">
    <name type="scientific">Psychroflexus aurantiacus</name>
    <dbReference type="NCBI Taxonomy" id="2709310"/>
    <lineage>
        <taxon>Bacteria</taxon>
        <taxon>Pseudomonadati</taxon>
        <taxon>Bacteroidota</taxon>
        <taxon>Flavobacteriia</taxon>
        <taxon>Flavobacteriales</taxon>
        <taxon>Flavobacteriaceae</taxon>
        <taxon>Psychroflexus</taxon>
    </lineage>
</organism>
<keyword evidence="3" id="KW-1185">Reference proteome</keyword>
<dbReference type="AlphaFoldDB" id="A0A6B3R0V3"/>
<feature type="signal peptide" evidence="1">
    <location>
        <begin position="1"/>
        <end position="18"/>
    </location>
</feature>
<reference evidence="2 3" key="1">
    <citation type="submission" date="2020-02" db="EMBL/GenBank/DDBJ databases">
        <title>Flavobacteriaceae Psychroflexus bacterium YR1-1, complete genome.</title>
        <authorList>
            <person name="Li Y."/>
            <person name="Wu S."/>
        </authorList>
    </citation>
    <scope>NUCLEOTIDE SEQUENCE [LARGE SCALE GENOMIC DNA]</scope>
    <source>
        <strain evidence="2 3">YR1-1</strain>
    </source>
</reference>